<reference evidence="1 2" key="1">
    <citation type="submission" date="2023-04" db="EMBL/GenBank/DDBJ databases">
        <title>Halomonas strains isolated from rhizosphere soil.</title>
        <authorList>
            <person name="Xu L."/>
            <person name="Sun J.-Q."/>
        </authorList>
    </citation>
    <scope>NUCLEOTIDE SEQUENCE [LARGE SCALE GENOMIC DNA]</scope>
    <source>
        <strain evidence="1 2">LR5S20</strain>
    </source>
</reference>
<dbReference type="Proteomes" id="UP001225957">
    <property type="component" value="Unassembled WGS sequence"/>
</dbReference>
<comment type="caution">
    <text evidence="1">The sequence shown here is derived from an EMBL/GenBank/DDBJ whole genome shotgun (WGS) entry which is preliminary data.</text>
</comment>
<keyword evidence="2" id="KW-1185">Reference proteome</keyword>
<proteinExistence type="predicted"/>
<organism evidence="1 2">
    <name type="scientific">Halomonas rhizosphaerae</name>
    <dbReference type="NCBI Taxonomy" id="3043296"/>
    <lineage>
        <taxon>Bacteria</taxon>
        <taxon>Pseudomonadati</taxon>
        <taxon>Pseudomonadota</taxon>
        <taxon>Gammaproteobacteria</taxon>
        <taxon>Oceanospirillales</taxon>
        <taxon>Halomonadaceae</taxon>
        <taxon>Halomonas</taxon>
    </lineage>
</organism>
<gene>
    <name evidence="1" type="ORF">QLQ83_00105</name>
</gene>
<protein>
    <submittedName>
        <fullName evidence="1">Uncharacterized protein</fullName>
    </submittedName>
</protein>
<dbReference type="RefSeq" id="WP_282733584.1">
    <property type="nucleotide sequence ID" value="NZ_JASCQP010000002.1"/>
</dbReference>
<sequence length="61" mass="7218">MIWLSLEDELTVYSQSGDAIAQHRLQMPQADWRTVPEHHAALWQQTLSVQQRDLRVYEEVL</sequence>
<dbReference type="EMBL" id="JASCQP010000002">
    <property type="protein sequence ID" value="MDI5889499.1"/>
    <property type="molecule type" value="Genomic_DNA"/>
</dbReference>
<name>A0ABT6UU67_9GAMM</name>
<accession>A0ABT6UU67</accession>
<evidence type="ECO:0000313" key="2">
    <source>
        <dbReference type="Proteomes" id="UP001225957"/>
    </source>
</evidence>
<evidence type="ECO:0000313" key="1">
    <source>
        <dbReference type="EMBL" id="MDI5889499.1"/>
    </source>
</evidence>